<evidence type="ECO:0000313" key="1">
    <source>
        <dbReference type="EMBL" id="SDP98992.1"/>
    </source>
</evidence>
<dbReference type="OrthoDB" id="9115345at2"/>
<dbReference type="EMBL" id="FNJJ01000010">
    <property type="protein sequence ID" value="SDP98992.1"/>
    <property type="molecule type" value="Genomic_DNA"/>
</dbReference>
<organism evidence="1 2">
    <name type="scientific">Ectopseudomonas guguanensis</name>
    <dbReference type="NCBI Taxonomy" id="1198456"/>
    <lineage>
        <taxon>Bacteria</taxon>
        <taxon>Pseudomonadati</taxon>
        <taxon>Pseudomonadota</taxon>
        <taxon>Gammaproteobacteria</taxon>
        <taxon>Pseudomonadales</taxon>
        <taxon>Pseudomonadaceae</taxon>
        <taxon>Ectopseudomonas</taxon>
    </lineage>
</organism>
<dbReference type="AlphaFoldDB" id="A0A1H0X7Z1"/>
<dbReference type="GeneID" id="300934352"/>
<reference evidence="2" key="1">
    <citation type="submission" date="2016-10" db="EMBL/GenBank/DDBJ databases">
        <authorList>
            <person name="Varghese N."/>
            <person name="Submissions S."/>
        </authorList>
    </citation>
    <scope>NUCLEOTIDE SEQUENCE [LARGE SCALE GENOMIC DNA]</scope>
    <source>
        <strain evidence="2">JCM 18416</strain>
    </source>
</reference>
<sequence length="448" mass="50957">MRLSFFKAGPYPFESVGGMVSNLAIFNSLTEIEALELLGFDSAKVDSCFYVRPRSELGLPACKPSGLEDHFPSSYFPSNEHHRYCAECAPLGYHSAFTFVLQVDRCLLHGSPLKKMCDSCSRLHLNDTPHPSFGHRCSDCGYHIPTSLDQLPYRGDNALRAMMQEAGLAQKKWFGTIMAKQEEGYPFNKIVRLKCYEDDEDLTRAVIQLLNVENPFFSTHRGVTPSSIELHHWRADECSPYDVDELALRKFETRLNRICAAIEKTYLIGHESCLRRMEKSFDYQADDSYICPLCPLAVAYSYFRLRLRFRHGDNLSEEPVGALGFAHIKRLAMVHPWLVSVDDGFYEALFLKILGEIKLLIDSESSAEIRICAGGGILTNMIENFSTTRGMGVEFVRNFDPRESECGAGQIYQYVTESERFLVRKAKFSYHIILCNNVNLIHHAHILI</sequence>
<accession>A0A1H0X7Z1</accession>
<name>A0A1H0X7Z1_9GAMM</name>
<keyword evidence="2" id="KW-1185">Reference proteome</keyword>
<gene>
    <name evidence="1" type="ORF">SAMN05216213_110118</name>
</gene>
<dbReference type="RefSeq" id="WP_139205564.1">
    <property type="nucleotide sequence ID" value="NZ_FNJJ01000010.1"/>
</dbReference>
<proteinExistence type="predicted"/>
<evidence type="ECO:0000313" key="2">
    <source>
        <dbReference type="Proteomes" id="UP000199460"/>
    </source>
</evidence>
<dbReference type="Proteomes" id="UP000199460">
    <property type="component" value="Unassembled WGS sequence"/>
</dbReference>
<protein>
    <recommendedName>
        <fullName evidence="3">TniQ protein</fullName>
    </recommendedName>
</protein>
<evidence type="ECO:0008006" key="3">
    <source>
        <dbReference type="Google" id="ProtNLM"/>
    </source>
</evidence>